<dbReference type="EMBL" id="GBHO01004725">
    <property type="protein sequence ID" value="JAG38879.1"/>
    <property type="molecule type" value="Transcribed_RNA"/>
</dbReference>
<sequence length="174" mass="20169">MCDPWKLLMSAGVIAGSAYHFWDKYINVERKIEEQLIVLKEPICSKETCPCVVDDCKKEPPKEKIKETDEQLRKRCAEIRDDVKKKRAEKRKKMKEQIKEEHKKNEREKMKKLGMEPGGKEEEAQPLSHDQGAKEGMDVTKGKEDAKEKAPAKKKKEDTIQKSTKDNKGDDKKK</sequence>
<accession>A0A0A9Z332</accession>
<protein>
    <submittedName>
        <fullName evidence="2">Uncharacterized protein</fullName>
    </submittedName>
</protein>
<dbReference type="EMBL" id="GBRD01014305">
    <property type="protein sequence ID" value="JAG51521.1"/>
    <property type="molecule type" value="Transcribed_RNA"/>
</dbReference>
<gene>
    <name evidence="2" type="ORF">CM83_36974</name>
</gene>
<reference evidence="2" key="1">
    <citation type="journal article" date="2014" name="PLoS ONE">
        <title>Transcriptome-Based Identification of ABC Transporters in the Western Tarnished Plant Bug Lygus hesperus.</title>
        <authorList>
            <person name="Hull J.J."/>
            <person name="Chaney K."/>
            <person name="Geib S.M."/>
            <person name="Fabrick J.A."/>
            <person name="Brent C.S."/>
            <person name="Walsh D."/>
            <person name="Lavine L.C."/>
        </authorList>
    </citation>
    <scope>NUCLEOTIDE SEQUENCE</scope>
</reference>
<reference evidence="2" key="2">
    <citation type="submission" date="2014-07" db="EMBL/GenBank/DDBJ databases">
        <authorList>
            <person name="Hull J."/>
        </authorList>
    </citation>
    <scope>NUCLEOTIDE SEQUENCE</scope>
</reference>
<organism evidence="2">
    <name type="scientific">Lygus hesperus</name>
    <name type="common">Western plant bug</name>
    <dbReference type="NCBI Taxonomy" id="30085"/>
    <lineage>
        <taxon>Eukaryota</taxon>
        <taxon>Metazoa</taxon>
        <taxon>Ecdysozoa</taxon>
        <taxon>Arthropoda</taxon>
        <taxon>Hexapoda</taxon>
        <taxon>Insecta</taxon>
        <taxon>Pterygota</taxon>
        <taxon>Neoptera</taxon>
        <taxon>Paraneoptera</taxon>
        <taxon>Hemiptera</taxon>
        <taxon>Heteroptera</taxon>
        <taxon>Panheteroptera</taxon>
        <taxon>Cimicomorpha</taxon>
        <taxon>Miridae</taxon>
        <taxon>Mirini</taxon>
        <taxon>Lygus</taxon>
    </lineage>
</organism>
<evidence type="ECO:0000313" key="3">
    <source>
        <dbReference type="EMBL" id="JAG51521.1"/>
    </source>
</evidence>
<feature type="region of interest" description="Disordered" evidence="1">
    <location>
        <begin position="78"/>
        <end position="174"/>
    </location>
</feature>
<evidence type="ECO:0000313" key="2">
    <source>
        <dbReference type="EMBL" id="JAG38879.1"/>
    </source>
</evidence>
<proteinExistence type="predicted"/>
<feature type="compositionally biased region" description="Basic and acidic residues" evidence="1">
    <location>
        <begin position="95"/>
        <end position="123"/>
    </location>
</feature>
<name>A0A0A9Z332_LYGHE</name>
<evidence type="ECO:0000256" key="1">
    <source>
        <dbReference type="SAM" id="MobiDB-lite"/>
    </source>
</evidence>
<feature type="compositionally biased region" description="Basic and acidic residues" evidence="1">
    <location>
        <begin position="131"/>
        <end position="174"/>
    </location>
</feature>
<dbReference type="AlphaFoldDB" id="A0A0A9Z332"/>
<reference evidence="3" key="3">
    <citation type="submission" date="2014-09" db="EMBL/GenBank/DDBJ databases">
        <authorList>
            <person name="Magalhaes I.L.F."/>
            <person name="Oliveira U."/>
            <person name="Santos F.R."/>
            <person name="Vidigal T.H.D.A."/>
            <person name="Brescovit A.D."/>
            <person name="Santos A.J."/>
        </authorList>
    </citation>
    <scope>NUCLEOTIDE SEQUENCE</scope>
</reference>
<feature type="compositionally biased region" description="Basic residues" evidence="1">
    <location>
        <begin position="85"/>
        <end position="94"/>
    </location>
</feature>